<evidence type="ECO:0000313" key="2">
    <source>
        <dbReference type="Proteomes" id="UP001168972"/>
    </source>
</evidence>
<gene>
    <name evidence="1" type="ORF">PV327_011097</name>
</gene>
<dbReference type="PANTHER" id="PTHR34153">
    <property type="entry name" value="SI:CH211-262H13.3-RELATED-RELATED"/>
    <property type="match status" value="1"/>
</dbReference>
<reference evidence="1" key="2">
    <citation type="submission" date="2023-03" db="EMBL/GenBank/DDBJ databases">
        <authorList>
            <person name="Inwood S.N."/>
            <person name="Skelly J.G."/>
            <person name="Guhlin J."/>
            <person name="Harrop T.W.R."/>
            <person name="Goldson S.G."/>
            <person name="Dearden P.K."/>
        </authorList>
    </citation>
    <scope>NUCLEOTIDE SEQUENCE</scope>
    <source>
        <strain evidence="1">Lincoln</strain>
        <tissue evidence="1">Whole body</tissue>
    </source>
</reference>
<protein>
    <submittedName>
        <fullName evidence="1">Uncharacterized protein</fullName>
    </submittedName>
</protein>
<keyword evidence="2" id="KW-1185">Reference proteome</keyword>
<dbReference type="EMBL" id="JAQQBR010000084">
    <property type="protein sequence ID" value="KAK0174249.1"/>
    <property type="molecule type" value="Genomic_DNA"/>
</dbReference>
<dbReference type="PANTHER" id="PTHR34153:SF2">
    <property type="entry name" value="SI:CH211-262H13.3-RELATED"/>
    <property type="match status" value="1"/>
</dbReference>
<name>A0AA39KUI2_MICHY</name>
<accession>A0AA39KUI2</accession>
<dbReference type="AlphaFoldDB" id="A0AA39KUI2"/>
<comment type="caution">
    <text evidence="1">The sequence shown here is derived from an EMBL/GenBank/DDBJ whole genome shotgun (WGS) entry which is preliminary data.</text>
</comment>
<sequence length="156" mass="17580">MYFQWFSVYEKNEGTRMPGKSTIYKTTREIIASTSTGRDSAVDENMTESRNIGGGKLGPSVAAVCSRLMANSVASKFSWAGRSNKKKNFSQLMMAKLLCKTLKMLGGEKWTEKEIEECIAKWLIQAPTRISRAKKQVEKVSSEEYEDNHEHANSLN</sequence>
<reference evidence="1" key="1">
    <citation type="journal article" date="2023" name="bioRxiv">
        <title>Scaffold-level genome assemblies of two parasitoid biocontrol wasps reveal the parthenogenesis mechanism and an associated novel virus.</title>
        <authorList>
            <person name="Inwood S."/>
            <person name="Skelly J."/>
            <person name="Guhlin J."/>
            <person name="Harrop T."/>
            <person name="Goldson S."/>
            <person name="Dearden P."/>
        </authorList>
    </citation>
    <scope>NUCLEOTIDE SEQUENCE</scope>
    <source>
        <strain evidence="1">Lincoln</strain>
        <tissue evidence="1">Whole body</tissue>
    </source>
</reference>
<dbReference type="Proteomes" id="UP001168972">
    <property type="component" value="Unassembled WGS sequence"/>
</dbReference>
<proteinExistence type="predicted"/>
<evidence type="ECO:0000313" key="1">
    <source>
        <dbReference type="EMBL" id="KAK0174249.1"/>
    </source>
</evidence>
<organism evidence="1 2">
    <name type="scientific">Microctonus hyperodae</name>
    <name type="common">Parasitoid wasp</name>
    <dbReference type="NCBI Taxonomy" id="165561"/>
    <lineage>
        <taxon>Eukaryota</taxon>
        <taxon>Metazoa</taxon>
        <taxon>Ecdysozoa</taxon>
        <taxon>Arthropoda</taxon>
        <taxon>Hexapoda</taxon>
        <taxon>Insecta</taxon>
        <taxon>Pterygota</taxon>
        <taxon>Neoptera</taxon>
        <taxon>Endopterygota</taxon>
        <taxon>Hymenoptera</taxon>
        <taxon>Apocrita</taxon>
        <taxon>Ichneumonoidea</taxon>
        <taxon>Braconidae</taxon>
        <taxon>Euphorinae</taxon>
        <taxon>Microctonus</taxon>
    </lineage>
</organism>